<evidence type="ECO:0000256" key="5">
    <source>
        <dbReference type="ARBA" id="ARBA00022692"/>
    </source>
</evidence>
<gene>
    <name evidence="9" type="ORF">Gferi_14440</name>
</gene>
<dbReference type="RefSeq" id="WP_069977674.1">
    <property type="nucleotide sequence ID" value="NZ_CP017269.1"/>
</dbReference>
<dbReference type="Proteomes" id="UP000095743">
    <property type="component" value="Chromosome"/>
</dbReference>
<keyword evidence="4" id="KW-1003">Cell membrane</keyword>
<keyword evidence="7 8" id="KW-0472">Membrane</keyword>
<feature type="transmembrane region" description="Helical" evidence="8">
    <location>
        <begin position="159"/>
        <end position="178"/>
    </location>
</feature>
<comment type="subcellular location">
    <subcellularLocation>
        <location evidence="1">Cell membrane</location>
        <topology evidence="1">Multi-pass membrane protein</topology>
    </subcellularLocation>
</comment>
<dbReference type="PANTHER" id="PTHR34979:SF1">
    <property type="entry name" value="INNER MEMBRANE PROTEIN YGAZ"/>
    <property type="match status" value="1"/>
</dbReference>
<dbReference type="EMBL" id="CP017269">
    <property type="protein sequence ID" value="AOT70666.1"/>
    <property type="molecule type" value="Genomic_DNA"/>
</dbReference>
<reference evidence="9 10" key="1">
    <citation type="submission" date="2016-09" db="EMBL/GenBank/DDBJ databases">
        <title>Genomic analysis reveals versatility of anaerobic energy metabolism of Geosporobacter ferrireducens IRF9 of phylum Firmicutes.</title>
        <authorList>
            <person name="Kim S.-J."/>
        </authorList>
    </citation>
    <scope>NUCLEOTIDE SEQUENCE [LARGE SCALE GENOMIC DNA]</scope>
    <source>
        <strain evidence="9 10">IRF9</strain>
    </source>
</reference>
<dbReference type="KEGG" id="gfe:Gferi_14440"/>
<comment type="similarity">
    <text evidence="2">Belongs to the AzlC family.</text>
</comment>
<dbReference type="AlphaFoldDB" id="A0A1D8GIC9"/>
<evidence type="ECO:0000256" key="6">
    <source>
        <dbReference type="ARBA" id="ARBA00022989"/>
    </source>
</evidence>
<keyword evidence="3" id="KW-0813">Transport</keyword>
<feature type="transmembrane region" description="Helical" evidence="8">
    <location>
        <begin position="210"/>
        <end position="228"/>
    </location>
</feature>
<proteinExistence type="inferred from homology"/>
<evidence type="ECO:0000256" key="1">
    <source>
        <dbReference type="ARBA" id="ARBA00004651"/>
    </source>
</evidence>
<evidence type="ECO:0000256" key="3">
    <source>
        <dbReference type="ARBA" id="ARBA00022448"/>
    </source>
</evidence>
<protein>
    <submittedName>
        <fullName evidence="9">Autotransporter</fullName>
    </submittedName>
</protein>
<evidence type="ECO:0000313" key="9">
    <source>
        <dbReference type="EMBL" id="AOT70666.1"/>
    </source>
</evidence>
<keyword evidence="5 8" id="KW-0812">Transmembrane</keyword>
<keyword evidence="6 8" id="KW-1133">Transmembrane helix</keyword>
<evidence type="ECO:0000313" key="10">
    <source>
        <dbReference type="Proteomes" id="UP000095743"/>
    </source>
</evidence>
<dbReference type="STRING" id="1424294.Gferi_14440"/>
<dbReference type="PANTHER" id="PTHR34979">
    <property type="entry name" value="INNER MEMBRANE PROTEIN YGAZ"/>
    <property type="match status" value="1"/>
</dbReference>
<dbReference type="GO" id="GO:0005886">
    <property type="term" value="C:plasma membrane"/>
    <property type="evidence" value="ECO:0007669"/>
    <property type="project" value="UniProtKB-SubCell"/>
</dbReference>
<evidence type="ECO:0000256" key="2">
    <source>
        <dbReference type="ARBA" id="ARBA00010735"/>
    </source>
</evidence>
<dbReference type="InterPro" id="IPR011606">
    <property type="entry name" value="Brnchd-chn_aa_trnsp_permease"/>
</dbReference>
<dbReference type="OrthoDB" id="3177005at2"/>
<evidence type="ECO:0000256" key="4">
    <source>
        <dbReference type="ARBA" id="ARBA00022475"/>
    </source>
</evidence>
<feature type="transmembrane region" description="Helical" evidence="8">
    <location>
        <begin position="187"/>
        <end position="204"/>
    </location>
</feature>
<feature type="transmembrane region" description="Helical" evidence="8">
    <location>
        <begin position="15"/>
        <end position="35"/>
    </location>
</feature>
<sequence>METENRISAHLKEGFISALPLMLGYFPVAMSFGLLSKTTDISFRDSSLFSLLVFAGASQFMALDLIKTGVAAGNIILATFLLNLRHLMMSASLSLRLREIKKHWLIFIAFGITDEFFSITSLSNRKLTAPFLLALHGASYCSWVFGTMAGYLAGAVLPMTVQSSLGIGLYATFAALLVPEIKKSQPVLFLSIVSAMIYIIIDYFKIISPSWSLITAIIVASAIGVLCIKDDVKEVEV</sequence>
<evidence type="ECO:0000256" key="8">
    <source>
        <dbReference type="SAM" id="Phobius"/>
    </source>
</evidence>
<name>A0A1D8GIC9_9FIRM</name>
<accession>A0A1D8GIC9</accession>
<dbReference type="GO" id="GO:1903785">
    <property type="term" value="P:L-valine transmembrane transport"/>
    <property type="evidence" value="ECO:0007669"/>
    <property type="project" value="TreeGrafter"/>
</dbReference>
<dbReference type="Pfam" id="PF03591">
    <property type="entry name" value="AzlC"/>
    <property type="match status" value="1"/>
</dbReference>
<evidence type="ECO:0000256" key="7">
    <source>
        <dbReference type="ARBA" id="ARBA00023136"/>
    </source>
</evidence>
<keyword evidence="10" id="KW-1185">Reference proteome</keyword>
<organism evidence="9 10">
    <name type="scientific">Geosporobacter ferrireducens</name>
    <dbReference type="NCBI Taxonomy" id="1424294"/>
    <lineage>
        <taxon>Bacteria</taxon>
        <taxon>Bacillati</taxon>
        <taxon>Bacillota</taxon>
        <taxon>Clostridia</taxon>
        <taxon>Peptostreptococcales</taxon>
        <taxon>Thermotaleaceae</taxon>
        <taxon>Geosporobacter</taxon>
    </lineage>
</organism>